<protein>
    <submittedName>
        <fullName evidence="3">Transmembrane protein</fullName>
    </submittedName>
</protein>
<dbReference type="AlphaFoldDB" id="A0A1I7S5G8"/>
<dbReference type="WBParaSite" id="BXY_0825300.1">
    <property type="protein sequence ID" value="BXY_0825300.1"/>
    <property type="gene ID" value="BXY_0825300"/>
</dbReference>
<evidence type="ECO:0000313" key="3">
    <source>
        <dbReference type="WBParaSite" id="BXY_0825300.1"/>
    </source>
</evidence>
<feature type="region of interest" description="Disordered" evidence="1">
    <location>
        <begin position="124"/>
        <end position="148"/>
    </location>
</feature>
<evidence type="ECO:0000313" key="2">
    <source>
        <dbReference type="Proteomes" id="UP000095284"/>
    </source>
</evidence>
<name>A0A1I7S5G8_BURXY</name>
<sequence>MYSIKGKSKTNNPTLVFRTMRVSSVIVLFFGLAFALSAYASEEKQNNVEVVAEAVSPAAVEAVERRTRRPHPTHPHRPTRGSRRPRRPRAHNRNHRRLHGSSTPASIVQKREAGFFNVQVVDAGRSRRPHPHHWINRRGRPHHQSTTPASIVEKREAGFNVLVDVEAAGKDGRPVTRRTNGGGKKSLPRKPANKTSGRKQNNKDKQGRPFTPNP</sequence>
<feature type="compositionally biased region" description="Basic residues" evidence="1">
    <location>
        <begin position="126"/>
        <end position="143"/>
    </location>
</feature>
<organism evidence="2 3">
    <name type="scientific">Bursaphelenchus xylophilus</name>
    <name type="common">Pinewood nematode worm</name>
    <name type="synonym">Aphelenchoides xylophilus</name>
    <dbReference type="NCBI Taxonomy" id="6326"/>
    <lineage>
        <taxon>Eukaryota</taxon>
        <taxon>Metazoa</taxon>
        <taxon>Ecdysozoa</taxon>
        <taxon>Nematoda</taxon>
        <taxon>Chromadorea</taxon>
        <taxon>Rhabditida</taxon>
        <taxon>Tylenchina</taxon>
        <taxon>Tylenchomorpha</taxon>
        <taxon>Aphelenchoidea</taxon>
        <taxon>Aphelenchoididae</taxon>
        <taxon>Bursaphelenchus</taxon>
    </lineage>
</organism>
<proteinExistence type="predicted"/>
<evidence type="ECO:0000256" key="1">
    <source>
        <dbReference type="SAM" id="MobiDB-lite"/>
    </source>
</evidence>
<feature type="region of interest" description="Disordered" evidence="1">
    <location>
        <begin position="61"/>
        <end position="111"/>
    </location>
</feature>
<accession>A0A1I7S5G8</accession>
<feature type="region of interest" description="Disordered" evidence="1">
    <location>
        <begin position="169"/>
        <end position="214"/>
    </location>
</feature>
<reference evidence="3" key="1">
    <citation type="submission" date="2016-11" db="UniProtKB">
        <authorList>
            <consortium name="WormBaseParasite"/>
        </authorList>
    </citation>
    <scope>IDENTIFICATION</scope>
</reference>
<feature type="compositionally biased region" description="Basic residues" evidence="1">
    <location>
        <begin position="66"/>
        <end position="99"/>
    </location>
</feature>
<dbReference type="Proteomes" id="UP000095284">
    <property type="component" value="Unplaced"/>
</dbReference>